<evidence type="ECO:0000256" key="4">
    <source>
        <dbReference type="ARBA" id="ARBA00022833"/>
    </source>
</evidence>
<dbReference type="PROSITE" id="PS00028">
    <property type="entry name" value="ZINC_FINGER_C2H2_1"/>
    <property type="match status" value="1"/>
</dbReference>
<evidence type="ECO:0000256" key="2">
    <source>
        <dbReference type="ARBA" id="ARBA00022737"/>
    </source>
</evidence>
<evidence type="ECO:0000256" key="5">
    <source>
        <dbReference type="PROSITE-ProRule" id="PRU00042"/>
    </source>
</evidence>
<evidence type="ECO:0000256" key="1">
    <source>
        <dbReference type="ARBA" id="ARBA00022723"/>
    </source>
</evidence>
<keyword evidence="3 5" id="KW-0863">Zinc-finger</keyword>
<evidence type="ECO:0000259" key="6">
    <source>
        <dbReference type="PROSITE" id="PS50157"/>
    </source>
</evidence>
<gene>
    <name evidence="7" type="ORF">HHI36_021118</name>
</gene>
<feature type="domain" description="C2H2-type" evidence="6">
    <location>
        <begin position="207"/>
        <end position="229"/>
    </location>
</feature>
<dbReference type="PANTHER" id="PTHR24379:SF121">
    <property type="entry name" value="C2H2-TYPE DOMAIN-CONTAINING PROTEIN"/>
    <property type="match status" value="1"/>
</dbReference>
<protein>
    <recommendedName>
        <fullName evidence="6">C2H2-type domain-containing protein</fullName>
    </recommendedName>
</protein>
<dbReference type="GO" id="GO:0008270">
    <property type="term" value="F:zinc ion binding"/>
    <property type="evidence" value="ECO:0007669"/>
    <property type="project" value="UniProtKB-KW"/>
</dbReference>
<evidence type="ECO:0000313" key="8">
    <source>
        <dbReference type="Proteomes" id="UP001516400"/>
    </source>
</evidence>
<keyword evidence="1" id="KW-0479">Metal-binding</keyword>
<dbReference type="Proteomes" id="UP001516400">
    <property type="component" value="Unassembled WGS sequence"/>
</dbReference>
<proteinExistence type="predicted"/>
<keyword evidence="8" id="KW-1185">Reference proteome</keyword>
<dbReference type="PROSITE" id="PS50157">
    <property type="entry name" value="ZINC_FINGER_C2H2_2"/>
    <property type="match status" value="1"/>
</dbReference>
<evidence type="ECO:0000313" key="7">
    <source>
        <dbReference type="EMBL" id="KAL3270581.1"/>
    </source>
</evidence>
<keyword evidence="4" id="KW-0862">Zinc</keyword>
<dbReference type="PANTHER" id="PTHR24379">
    <property type="entry name" value="KRAB AND ZINC FINGER DOMAIN-CONTAINING"/>
    <property type="match status" value="1"/>
</dbReference>
<sequence length="351" mass="39842">MNNKTLLTRTKIICRFCLQVVDKAISLSENIRSPDGSHEITLYTAVADVVPELSSSVQSSTMACNDCIEKLASAFFFRKLCLKTEMEISNFAHRKGQSGASVRLCDLLLEKLTNSMKMEEQEEIEDMRISDFKSVENTSDVPEIEDIIGSIPEIDDVKDVPDLIDLNNLADFVSLPESHTKEASVPKNPLFKVVPAQPYVLKEILLYPCKFCNRALKTLSLLEKHMSSHVILQNECAPCPRCKFVIPNRLEQIHLSLHGNSLTCSFCKYKMDSKTFVKHMKLHYPQSYGANPVSKLCGICYHSFPMAFFRVHLESHRLGVPLVSSNNLKCQICSDVFDFWKLEEHMMVHQC</sequence>
<organism evidence="7 8">
    <name type="scientific">Cryptolaemus montrouzieri</name>
    <dbReference type="NCBI Taxonomy" id="559131"/>
    <lineage>
        <taxon>Eukaryota</taxon>
        <taxon>Metazoa</taxon>
        <taxon>Ecdysozoa</taxon>
        <taxon>Arthropoda</taxon>
        <taxon>Hexapoda</taxon>
        <taxon>Insecta</taxon>
        <taxon>Pterygota</taxon>
        <taxon>Neoptera</taxon>
        <taxon>Endopterygota</taxon>
        <taxon>Coleoptera</taxon>
        <taxon>Polyphaga</taxon>
        <taxon>Cucujiformia</taxon>
        <taxon>Coccinelloidea</taxon>
        <taxon>Coccinellidae</taxon>
        <taxon>Scymninae</taxon>
        <taxon>Scymnini</taxon>
        <taxon>Cryptolaemus</taxon>
    </lineage>
</organism>
<dbReference type="InterPro" id="IPR013087">
    <property type="entry name" value="Znf_C2H2_type"/>
</dbReference>
<dbReference type="EMBL" id="JABFTP020000042">
    <property type="protein sequence ID" value="KAL3270581.1"/>
    <property type="molecule type" value="Genomic_DNA"/>
</dbReference>
<dbReference type="SMART" id="SM00355">
    <property type="entry name" value="ZnF_C2H2"/>
    <property type="match status" value="4"/>
</dbReference>
<accession>A0ABD2MWS8</accession>
<dbReference type="InterPro" id="IPR012934">
    <property type="entry name" value="Znf_AD"/>
</dbReference>
<comment type="caution">
    <text evidence="7">The sequence shown here is derived from an EMBL/GenBank/DDBJ whole genome shotgun (WGS) entry which is preliminary data.</text>
</comment>
<dbReference type="SMART" id="SM00868">
    <property type="entry name" value="zf-AD"/>
    <property type="match status" value="1"/>
</dbReference>
<name>A0ABD2MWS8_9CUCU</name>
<keyword evidence="2" id="KW-0677">Repeat</keyword>
<dbReference type="AlphaFoldDB" id="A0ABD2MWS8"/>
<reference evidence="7 8" key="1">
    <citation type="journal article" date="2021" name="BMC Biol.">
        <title>Horizontally acquired antibacterial genes associated with adaptive radiation of ladybird beetles.</title>
        <authorList>
            <person name="Li H.S."/>
            <person name="Tang X.F."/>
            <person name="Huang Y.H."/>
            <person name="Xu Z.Y."/>
            <person name="Chen M.L."/>
            <person name="Du X.Y."/>
            <person name="Qiu B.Y."/>
            <person name="Chen P.T."/>
            <person name="Zhang W."/>
            <person name="Slipinski A."/>
            <person name="Escalona H.E."/>
            <person name="Waterhouse R.M."/>
            <person name="Zwick A."/>
            <person name="Pang H."/>
        </authorList>
    </citation>
    <scope>NUCLEOTIDE SEQUENCE [LARGE SCALE GENOMIC DNA]</scope>
    <source>
        <strain evidence="7">SYSU2018</strain>
    </source>
</reference>
<evidence type="ECO:0000256" key="3">
    <source>
        <dbReference type="ARBA" id="ARBA00022771"/>
    </source>
</evidence>